<name>A0A9Q0HP49_9POAL</name>
<dbReference type="Proteomes" id="UP001151287">
    <property type="component" value="Unassembled WGS sequence"/>
</dbReference>
<dbReference type="InterPro" id="IPR029044">
    <property type="entry name" value="Nucleotide-diphossugar_trans"/>
</dbReference>
<organism evidence="1 2">
    <name type="scientific">Rhynchospora breviuscula</name>
    <dbReference type="NCBI Taxonomy" id="2022672"/>
    <lineage>
        <taxon>Eukaryota</taxon>
        <taxon>Viridiplantae</taxon>
        <taxon>Streptophyta</taxon>
        <taxon>Embryophyta</taxon>
        <taxon>Tracheophyta</taxon>
        <taxon>Spermatophyta</taxon>
        <taxon>Magnoliopsida</taxon>
        <taxon>Liliopsida</taxon>
        <taxon>Poales</taxon>
        <taxon>Cyperaceae</taxon>
        <taxon>Cyperoideae</taxon>
        <taxon>Rhynchosporeae</taxon>
        <taxon>Rhynchospora</taxon>
    </lineage>
</organism>
<comment type="caution">
    <text evidence="1">The sequence shown here is derived from an EMBL/GenBank/DDBJ whole genome shotgun (WGS) entry which is preliminary data.</text>
</comment>
<protein>
    <submittedName>
        <fullName evidence="1">Uncharacterized protein</fullName>
    </submittedName>
</protein>
<accession>A0A9Q0HP49</accession>
<evidence type="ECO:0000313" key="2">
    <source>
        <dbReference type="Proteomes" id="UP001151287"/>
    </source>
</evidence>
<dbReference type="SUPFAM" id="SSF53448">
    <property type="entry name" value="Nucleotide-diphospho-sugar transferases"/>
    <property type="match status" value="1"/>
</dbReference>
<reference evidence="1" key="1">
    <citation type="journal article" date="2022" name="Cell">
        <title>Repeat-based holocentromeres influence genome architecture and karyotype evolution.</title>
        <authorList>
            <person name="Hofstatter P.G."/>
            <person name="Thangavel G."/>
            <person name="Lux T."/>
            <person name="Neumann P."/>
            <person name="Vondrak T."/>
            <person name="Novak P."/>
            <person name="Zhang M."/>
            <person name="Costa L."/>
            <person name="Castellani M."/>
            <person name="Scott A."/>
            <person name="Toegelov H."/>
            <person name="Fuchs J."/>
            <person name="Mata-Sucre Y."/>
            <person name="Dias Y."/>
            <person name="Vanzela A.L.L."/>
            <person name="Huettel B."/>
            <person name="Almeida C.C.S."/>
            <person name="Simkova H."/>
            <person name="Souza G."/>
            <person name="Pedrosa-Harand A."/>
            <person name="Macas J."/>
            <person name="Mayer K.F.X."/>
            <person name="Houben A."/>
            <person name="Marques A."/>
        </authorList>
    </citation>
    <scope>NUCLEOTIDE SEQUENCE</scope>
    <source>
        <strain evidence="1">RhyBre1mFocal</strain>
    </source>
</reference>
<keyword evidence="2" id="KW-1185">Reference proteome</keyword>
<dbReference type="PANTHER" id="PTHR33604">
    <property type="entry name" value="OSJNBA0004B13.7 PROTEIN"/>
    <property type="match status" value="1"/>
</dbReference>
<sequence length="603" mass="70103">MHSKRRPFLPFFLLLSFVSFAAILLYTCHYSSSLPPSLSSANSNPNPSKFKFLIKVLAYNRLAPLKRCLHSLSRAQYGSDRVDLYIHLDHFKQPESKNRSVIQEKLDSDHQILEFLDGFHWRNGEKQIMYNSENRGLQAQWIEAWWPQSNDEFVFIVEDDLELSPLFYQFLKKAIMTYYYDKSNYDPSVFGISLQRPRFVAGKHGNKIELDGDTRLLLYQMVGTWGQLLFPKPWKEFRLWYNDHKAKDIKPLLQGMVTTGWYKKMGERIWTPWFIKFIHARGYFNIYTNFGRERALSVSHRDAGVNYGKNAGPDSDLIMKKPTDFELFGIKPLGELRWFNFCFKEVFPGRIVNRLNQLENVLKTVQNDKTATLVSLHGTQESVVRNLICHFEKNGLQNYVFWGDDLELLHDLARRGHPVIYGNNLLVDEVSGMDFTKLTVVKGYLIRKFLELGYNIWLMDGNMVPVTNALPELLDQSFDFIARDDVELMFLRNSLNTRKIWNDNFISNLARKSKYSEKVSFVGLISKALEKNNHLKVGTLDEWIVLVSLSTYNKDSTVSGRDSVVYWSGLSPVERELQKVDLWLLDEDSSCNAVVCQPQLKPS</sequence>
<dbReference type="EMBL" id="JAMQYH010000003">
    <property type="protein sequence ID" value="KAJ1693341.1"/>
    <property type="molecule type" value="Genomic_DNA"/>
</dbReference>
<dbReference type="Gene3D" id="3.90.550.10">
    <property type="entry name" value="Spore Coat Polysaccharide Biosynthesis Protein SpsA, Chain A"/>
    <property type="match status" value="1"/>
</dbReference>
<gene>
    <name evidence="1" type="ORF">LUZ63_010039</name>
</gene>
<dbReference type="PANTHER" id="PTHR33604:SF3">
    <property type="entry name" value="OSJNBA0004B13.7 PROTEIN"/>
    <property type="match status" value="1"/>
</dbReference>
<evidence type="ECO:0000313" key="1">
    <source>
        <dbReference type="EMBL" id="KAJ1693341.1"/>
    </source>
</evidence>
<dbReference type="AlphaFoldDB" id="A0A9Q0HP49"/>
<proteinExistence type="predicted"/>
<dbReference type="OrthoDB" id="2020070at2759"/>